<dbReference type="SUPFAM" id="SSF160443">
    <property type="entry name" value="SMR domain-like"/>
    <property type="match status" value="1"/>
</dbReference>
<sequence length="43" mass="5000">MARLDLHNCTLEDAKMEIFSFLQHTLVTRDPTVEIIHGHIHDT</sequence>
<accession>A0ABY6HL00</accession>
<protein>
    <recommendedName>
        <fullName evidence="1">Smr domain-containing protein</fullName>
    </recommendedName>
</protein>
<dbReference type="InterPro" id="IPR036063">
    <property type="entry name" value="Smr_dom_sf"/>
</dbReference>
<gene>
    <name evidence="2" type="ORF">NEF87_000475</name>
</gene>
<organism evidence="2 3">
    <name type="scientific">Candidatus Lokiarchaeum ossiferum</name>
    <dbReference type="NCBI Taxonomy" id="2951803"/>
    <lineage>
        <taxon>Archaea</taxon>
        <taxon>Promethearchaeati</taxon>
        <taxon>Promethearchaeota</taxon>
        <taxon>Promethearchaeia</taxon>
        <taxon>Promethearchaeales</taxon>
        <taxon>Promethearchaeaceae</taxon>
        <taxon>Candidatus Lokiarchaeum</taxon>
    </lineage>
</organism>
<evidence type="ECO:0000259" key="1">
    <source>
        <dbReference type="Pfam" id="PF01713"/>
    </source>
</evidence>
<dbReference type="Proteomes" id="UP001208689">
    <property type="component" value="Chromosome"/>
</dbReference>
<dbReference type="InterPro" id="IPR002625">
    <property type="entry name" value="Smr_dom"/>
</dbReference>
<reference evidence="2" key="1">
    <citation type="submission" date="2022-09" db="EMBL/GenBank/DDBJ databases">
        <title>Actin cytoskeleton and complex cell architecture in an #Asgard archaeon.</title>
        <authorList>
            <person name="Ponce Toledo R.I."/>
            <person name="Schleper C."/>
            <person name="Rodrigues Oliveira T."/>
            <person name="Wollweber F."/>
            <person name="Xu J."/>
            <person name="Rittmann S."/>
            <person name="Klingl A."/>
            <person name="Pilhofer M."/>
        </authorList>
    </citation>
    <scope>NUCLEOTIDE SEQUENCE</scope>
    <source>
        <strain evidence="2">B-35</strain>
    </source>
</reference>
<dbReference type="EMBL" id="CP104013">
    <property type="protein sequence ID" value="UYP44190.1"/>
    <property type="molecule type" value="Genomic_DNA"/>
</dbReference>
<proteinExistence type="predicted"/>
<evidence type="ECO:0000313" key="3">
    <source>
        <dbReference type="Proteomes" id="UP001208689"/>
    </source>
</evidence>
<dbReference type="Gene3D" id="3.30.1370.110">
    <property type="match status" value="1"/>
</dbReference>
<dbReference type="Pfam" id="PF01713">
    <property type="entry name" value="Smr"/>
    <property type="match status" value="1"/>
</dbReference>
<feature type="domain" description="Smr" evidence="1">
    <location>
        <begin position="4"/>
        <end position="39"/>
    </location>
</feature>
<evidence type="ECO:0000313" key="2">
    <source>
        <dbReference type="EMBL" id="UYP44190.1"/>
    </source>
</evidence>
<keyword evidence="3" id="KW-1185">Reference proteome</keyword>
<name>A0ABY6HL00_9ARCH</name>